<dbReference type="Pfam" id="PF25917">
    <property type="entry name" value="BSH_RND"/>
    <property type="match status" value="1"/>
</dbReference>
<dbReference type="NCBIfam" id="TIGR01730">
    <property type="entry name" value="RND_mfp"/>
    <property type="match status" value="1"/>
</dbReference>
<accession>A0A285RPC5</accession>
<proteinExistence type="inferred from homology"/>
<evidence type="ECO:0000256" key="2">
    <source>
        <dbReference type="SAM" id="Coils"/>
    </source>
</evidence>
<evidence type="ECO:0000259" key="4">
    <source>
        <dbReference type="Pfam" id="PF25954"/>
    </source>
</evidence>
<dbReference type="SUPFAM" id="SSF111369">
    <property type="entry name" value="HlyD-like secretion proteins"/>
    <property type="match status" value="1"/>
</dbReference>
<dbReference type="PANTHER" id="PTHR30469:SF29">
    <property type="entry name" value="BLR2860 PROTEIN"/>
    <property type="match status" value="1"/>
</dbReference>
<evidence type="ECO:0000256" key="1">
    <source>
        <dbReference type="ARBA" id="ARBA00009477"/>
    </source>
</evidence>
<protein>
    <submittedName>
        <fullName evidence="5">Membrane fusion protein, multidrug efflux system</fullName>
    </submittedName>
</protein>
<dbReference type="Gene3D" id="1.10.287.470">
    <property type="entry name" value="Helix hairpin bin"/>
    <property type="match status" value="1"/>
</dbReference>
<dbReference type="AlphaFoldDB" id="A0A285RPC5"/>
<feature type="coiled-coil region" evidence="2">
    <location>
        <begin position="111"/>
        <end position="171"/>
    </location>
</feature>
<reference evidence="5 6" key="1">
    <citation type="submission" date="2017-08" db="EMBL/GenBank/DDBJ databases">
        <authorList>
            <person name="de Groot N.N."/>
        </authorList>
    </citation>
    <scope>NUCLEOTIDE SEQUENCE [LARGE SCALE GENOMIC DNA]</scope>
    <source>
        <strain evidence="5 6">USBA 352</strain>
    </source>
</reference>
<evidence type="ECO:0000313" key="6">
    <source>
        <dbReference type="Proteomes" id="UP000219331"/>
    </source>
</evidence>
<feature type="domain" description="CusB-like beta-barrel" evidence="4">
    <location>
        <begin position="216"/>
        <end position="282"/>
    </location>
</feature>
<dbReference type="PANTHER" id="PTHR30469">
    <property type="entry name" value="MULTIDRUG RESISTANCE PROTEIN MDTA"/>
    <property type="match status" value="1"/>
</dbReference>
<feature type="domain" description="Multidrug resistance protein MdtA-like barrel-sandwich hybrid" evidence="3">
    <location>
        <begin position="80"/>
        <end position="199"/>
    </location>
</feature>
<organism evidence="5 6">
    <name type="scientific">Stappia indica</name>
    <dbReference type="NCBI Taxonomy" id="538381"/>
    <lineage>
        <taxon>Bacteria</taxon>
        <taxon>Pseudomonadati</taxon>
        <taxon>Pseudomonadota</taxon>
        <taxon>Alphaproteobacteria</taxon>
        <taxon>Hyphomicrobiales</taxon>
        <taxon>Stappiaceae</taxon>
        <taxon>Stappia</taxon>
    </lineage>
</organism>
<dbReference type="Proteomes" id="UP000219331">
    <property type="component" value="Unassembled WGS sequence"/>
</dbReference>
<dbReference type="Pfam" id="PF25954">
    <property type="entry name" value="Beta-barrel_RND_2"/>
    <property type="match status" value="1"/>
</dbReference>
<dbReference type="RefSeq" id="WP_097173892.1">
    <property type="nucleotide sequence ID" value="NZ_OBML01000002.1"/>
</dbReference>
<dbReference type="STRING" id="538381.GCA_001696535_03429"/>
<dbReference type="EMBL" id="OBML01000002">
    <property type="protein sequence ID" value="SOB95961.1"/>
    <property type="molecule type" value="Genomic_DNA"/>
</dbReference>
<dbReference type="Gene3D" id="2.40.50.100">
    <property type="match status" value="1"/>
</dbReference>
<keyword evidence="2" id="KW-0175">Coiled coil</keyword>
<sequence>MKIRFSHVLAVGIVAGVAGWMWTGTFMAGGMADSPDGTPPPAQRAQEAAEKPFRVAVREIMSQPRRSILVIRGRTEADARVEVRAETGGRVAERPVREGQRIARGDVLCVLDKGAREAKVLEAKAQLAQAELDYTAATQLNEKGFTAQTRVAALKAAMDAATARLEEEQLELSRTVIKAPISGVIESPMVSTGTVLAVGGVCATIIDADPVLAIGQVSERDVGKLELGQDAEVELVTGGSATGKIRYIAPAADPATRTFRVEIVMENKDGSILDGITATARVPLKEERAHKLSSGVLTLNDAGTLGVRAVGENNRVVFHPVAVLGGDTDGLWVSGLPDTVRLIVTGQDYVTDGQTVEPVTTMAGAAQ</sequence>
<dbReference type="GO" id="GO:0015562">
    <property type="term" value="F:efflux transmembrane transporter activity"/>
    <property type="evidence" value="ECO:0007669"/>
    <property type="project" value="TreeGrafter"/>
</dbReference>
<comment type="similarity">
    <text evidence="1">Belongs to the membrane fusion protein (MFP) (TC 8.A.1) family.</text>
</comment>
<name>A0A285RPC5_9HYPH</name>
<dbReference type="OrthoDB" id="9806939at2"/>
<dbReference type="InterPro" id="IPR058625">
    <property type="entry name" value="MdtA-like_BSH"/>
</dbReference>
<dbReference type="InterPro" id="IPR058792">
    <property type="entry name" value="Beta-barrel_RND_2"/>
</dbReference>
<dbReference type="InterPro" id="IPR006143">
    <property type="entry name" value="RND_pump_MFP"/>
</dbReference>
<evidence type="ECO:0000259" key="3">
    <source>
        <dbReference type="Pfam" id="PF25917"/>
    </source>
</evidence>
<gene>
    <name evidence="5" type="ORF">SAMN05421512_10278</name>
</gene>
<keyword evidence="6" id="KW-1185">Reference proteome</keyword>
<dbReference type="Gene3D" id="2.40.30.170">
    <property type="match status" value="1"/>
</dbReference>
<dbReference type="GO" id="GO:1990281">
    <property type="term" value="C:efflux pump complex"/>
    <property type="evidence" value="ECO:0007669"/>
    <property type="project" value="TreeGrafter"/>
</dbReference>
<evidence type="ECO:0000313" key="5">
    <source>
        <dbReference type="EMBL" id="SOB95961.1"/>
    </source>
</evidence>